<dbReference type="Proteomes" id="UP000717585">
    <property type="component" value="Unassembled WGS sequence"/>
</dbReference>
<evidence type="ECO:0000256" key="2">
    <source>
        <dbReference type="SAM" id="SignalP"/>
    </source>
</evidence>
<comment type="caution">
    <text evidence="3">The sequence shown here is derived from an EMBL/GenBank/DDBJ whole genome shotgun (WGS) entry which is preliminary data.</text>
</comment>
<sequence>MRSTLFIFLLISLLSTVLCYTDDSSADSSGENDPVSIGLIFGIYGYLIALIVVLLICFSPCILFEAIISLIPCINLIYECISCLLCPCITILCIPYFICTLIVACPIAAVVGGICFFVGAILAGTNTNDDQTLMSALNL</sequence>
<accession>A0A8J6EBL5</accession>
<keyword evidence="2" id="KW-0732">Signal</keyword>
<keyword evidence="1" id="KW-1133">Transmembrane helix</keyword>
<dbReference type="EMBL" id="JAHDYR010000001">
    <property type="protein sequence ID" value="KAG9397660.1"/>
    <property type="molecule type" value="Genomic_DNA"/>
</dbReference>
<proteinExistence type="predicted"/>
<evidence type="ECO:0000313" key="3">
    <source>
        <dbReference type="EMBL" id="KAG9397660.1"/>
    </source>
</evidence>
<reference evidence="3" key="1">
    <citation type="submission" date="2021-05" db="EMBL/GenBank/DDBJ databases">
        <title>A free-living protist that lacks canonical eukaryotic 1 DNA replication and segregation systems.</title>
        <authorList>
            <person name="Salas-Leiva D.E."/>
            <person name="Tromer E.C."/>
            <person name="Curtis B.A."/>
            <person name="Jerlstrom-Hultqvist J."/>
            <person name="Kolisko M."/>
            <person name="Yi Z."/>
            <person name="Salas-Leiva J.S."/>
            <person name="Gallot-Lavallee L."/>
            <person name="Kops G.J.P.L."/>
            <person name="Archibald J.M."/>
            <person name="Simpson A.G.B."/>
            <person name="Roger A.J."/>
        </authorList>
    </citation>
    <scope>NUCLEOTIDE SEQUENCE</scope>
    <source>
        <strain evidence="3">BICM</strain>
    </source>
</reference>
<name>A0A8J6EBL5_9EUKA</name>
<feature type="transmembrane region" description="Helical" evidence="1">
    <location>
        <begin position="76"/>
        <end position="98"/>
    </location>
</feature>
<dbReference type="AlphaFoldDB" id="A0A8J6EBL5"/>
<keyword evidence="4" id="KW-1185">Reference proteome</keyword>
<keyword evidence="1" id="KW-0472">Membrane</keyword>
<feature type="transmembrane region" description="Helical" evidence="1">
    <location>
        <begin position="104"/>
        <end position="124"/>
    </location>
</feature>
<keyword evidence="1" id="KW-0812">Transmembrane</keyword>
<protein>
    <submittedName>
        <fullName evidence="3">Uncharacterized protein</fullName>
    </submittedName>
</protein>
<organism evidence="3 4">
    <name type="scientific">Carpediemonas membranifera</name>
    <dbReference type="NCBI Taxonomy" id="201153"/>
    <lineage>
        <taxon>Eukaryota</taxon>
        <taxon>Metamonada</taxon>
        <taxon>Carpediemonas-like organisms</taxon>
        <taxon>Carpediemonas</taxon>
    </lineage>
</organism>
<evidence type="ECO:0000256" key="1">
    <source>
        <dbReference type="SAM" id="Phobius"/>
    </source>
</evidence>
<feature type="signal peptide" evidence="2">
    <location>
        <begin position="1"/>
        <end position="19"/>
    </location>
</feature>
<gene>
    <name evidence="3" type="ORF">J8273_0790</name>
</gene>
<evidence type="ECO:0000313" key="4">
    <source>
        <dbReference type="Proteomes" id="UP000717585"/>
    </source>
</evidence>
<feature type="transmembrane region" description="Helical" evidence="1">
    <location>
        <begin position="43"/>
        <end position="64"/>
    </location>
</feature>
<feature type="chain" id="PRO_5035177550" evidence="2">
    <location>
        <begin position="20"/>
        <end position="139"/>
    </location>
</feature>